<sequence>MLIGFCRTKFAPMPKASWVVVFLPFRMANVTEFLLLGVLLRPCNTSSPPFRSSQSTMTASNFSEIRMSAADRASWQISTSIESFSSVGRITRTNSGSWLRRSDSNVMLVILGARDTGSKVTKVMRPLIVPRAFAARHACGVSNPLTRNPGGAKEELRHMVAALCPPSTAEYN</sequence>
<proteinExistence type="predicted"/>
<evidence type="ECO:0000313" key="2">
    <source>
        <dbReference type="Proteomes" id="UP000238701"/>
    </source>
</evidence>
<gene>
    <name evidence="1" type="ORF">SBA1_550031</name>
</gene>
<dbReference type="AlphaFoldDB" id="A0A2U3KYA1"/>
<reference evidence="2" key="1">
    <citation type="submission" date="2018-02" db="EMBL/GenBank/DDBJ databases">
        <authorList>
            <person name="Hausmann B."/>
        </authorList>
    </citation>
    <scope>NUCLEOTIDE SEQUENCE [LARGE SCALE GENOMIC DNA]</scope>
    <source>
        <strain evidence="2">Peat soil MAG SbA1</strain>
    </source>
</reference>
<accession>A0A2U3KYA1</accession>
<organism evidence="1 2">
    <name type="scientific">Candidatus Sulfotelmatobacter kueseliae</name>
    <dbReference type="NCBI Taxonomy" id="2042962"/>
    <lineage>
        <taxon>Bacteria</taxon>
        <taxon>Pseudomonadati</taxon>
        <taxon>Acidobacteriota</taxon>
        <taxon>Terriglobia</taxon>
        <taxon>Terriglobales</taxon>
        <taxon>Candidatus Korobacteraceae</taxon>
        <taxon>Candidatus Sulfotelmatobacter</taxon>
    </lineage>
</organism>
<dbReference type="EMBL" id="OMOD01000150">
    <property type="protein sequence ID" value="SPF44666.1"/>
    <property type="molecule type" value="Genomic_DNA"/>
</dbReference>
<protein>
    <submittedName>
        <fullName evidence="1">Uncharacterized protein</fullName>
    </submittedName>
</protein>
<name>A0A2U3KYA1_9BACT</name>
<evidence type="ECO:0000313" key="1">
    <source>
        <dbReference type="EMBL" id="SPF44666.1"/>
    </source>
</evidence>
<dbReference type="Proteomes" id="UP000238701">
    <property type="component" value="Unassembled WGS sequence"/>
</dbReference>